<reference evidence="1" key="1">
    <citation type="submission" date="2021-02" db="EMBL/GenBank/DDBJ databases">
        <authorList>
            <person name="Nowell W R."/>
        </authorList>
    </citation>
    <scope>NUCLEOTIDE SEQUENCE</scope>
</reference>
<comment type="caution">
    <text evidence="1">The sequence shown here is derived from an EMBL/GenBank/DDBJ whole genome shotgun (WGS) entry which is preliminary data.</text>
</comment>
<dbReference type="AlphaFoldDB" id="A0A8S3BFA2"/>
<sequence length="45" mass="5055">MQPRFRGKLRNLIYKNCTNTRLTQPDPIDVADGVSLVPNAYCSST</sequence>
<dbReference type="EMBL" id="CAJOBI010153552">
    <property type="protein sequence ID" value="CAF4821439.1"/>
    <property type="molecule type" value="Genomic_DNA"/>
</dbReference>
<feature type="non-terminal residue" evidence="1">
    <location>
        <position position="45"/>
    </location>
</feature>
<protein>
    <submittedName>
        <fullName evidence="1">Uncharacterized protein</fullName>
    </submittedName>
</protein>
<evidence type="ECO:0000313" key="1">
    <source>
        <dbReference type="EMBL" id="CAF4821439.1"/>
    </source>
</evidence>
<dbReference type="Proteomes" id="UP000676336">
    <property type="component" value="Unassembled WGS sequence"/>
</dbReference>
<organism evidence="1 2">
    <name type="scientific">Rotaria magnacalcarata</name>
    <dbReference type="NCBI Taxonomy" id="392030"/>
    <lineage>
        <taxon>Eukaryota</taxon>
        <taxon>Metazoa</taxon>
        <taxon>Spiralia</taxon>
        <taxon>Gnathifera</taxon>
        <taxon>Rotifera</taxon>
        <taxon>Eurotatoria</taxon>
        <taxon>Bdelloidea</taxon>
        <taxon>Philodinida</taxon>
        <taxon>Philodinidae</taxon>
        <taxon>Rotaria</taxon>
    </lineage>
</organism>
<accession>A0A8S3BFA2</accession>
<name>A0A8S3BFA2_9BILA</name>
<gene>
    <name evidence="1" type="ORF">SMN809_LOCUS48063</name>
</gene>
<proteinExistence type="predicted"/>
<evidence type="ECO:0000313" key="2">
    <source>
        <dbReference type="Proteomes" id="UP000676336"/>
    </source>
</evidence>